<keyword evidence="1" id="KW-1133">Transmembrane helix</keyword>
<dbReference type="STRING" id="1548207.AXK11_04620"/>
<sequence>MTANQGLTANRTISSLILGGGSLNLNGRLLLIGAGGLIASGSGTRIITGGGWIGADSAPKLYVHTFGDLSFTVGARLITATRELVKTQEGTLTLDSGDVTHQSGNVYIHRGMLDLRGGRLQLNGNRITVGDGGGNATLKLAPARWDQIFRNGGGLPSITLNGTPYDPRGPEYGGDQAVLQMGGNTKLHIGNLHIENRGTIDWVGGEASKANILWIDTLTFNRSNAILFMRNWYEYEDILLVRKVYNGVTFNTALLGQIVFDGYQNYETTYRQWDKDYWQITPFAHSAVPEPATWGALLGTLGTGLYLLRRKRQKGRRTSECAAK</sequence>
<protein>
    <recommendedName>
        <fullName evidence="4">PEP-CTERM protein-sorting domain-containing protein</fullName>
    </recommendedName>
</protein>
<dbReference type="NCBIfam" id="TIGR02595">
    <property type="entry name" value="PEP_CTERM"/>
    <property type="match status" value="1"/>
</dbReference>
<organism evidence="2 3">
    <name type="scientific">Cephaloticoccus primus</name>
    <dbReference type="NCBI Taxonomy" id="1548207"/>
    <lineage>
        <taxon>Bacteria</taxon>
        <taxon>Pseudomonadati</taxon>
        <taxon>Verrucomicrobiota</taxon>
        <taxon>Opitutia</taxon>
        <taxon>Opitutales</taxon>
        <taxon>Opitutaceae</taxon>
        <taxon>Cephaloticoccus</taxon>
    </lineage>
</organism>
<dbReference type="InterPro" id="IPR013424">
    <property type="entry name" value="Ice-binding_C"/>
</dbReference>
<evidence type="ECO:0000313" key="3">
    <source>
        <dbReference type="Proteomes" id="UP000070058"/>
    </source>
</evidence>
<evidence type="ECO:0000256" key="1">
    <source>
        <dbReference type="SAM" id="Phobius"/>
    </source>
</evidence>
<feature type="transmembrane region" description="Helical" evidence="1">
    <location>
        <begin position="291"/>
        <end position="308"/>
    </location>
</feature>
<accession>A0A139SNV5</accession>
<gene>
    <name evidence="2" type="ORF">AXK11_04620</name>
</gene>
<keyword evidence="1" id="KW-0472">Membrane</keyword>
<comment type="caution">
    <text evidence="2">The sequence shown here is derived from an EMBL/GenBank/DDBJ whole genome shotgun (WGS) entry which is preliminary data.</text>
</comment>
<keyword evidence="1" id="KW-0812">Transmembrane</keyword>
<dbReference type="RefSeq" id="WP_068629737.1">
    <property type="nucleotide sequence ID" value="NZ_LSZQ01000035.1"/>
</dbReference>
<dbReference type="Proteomes" id="UP000070058">
    <property type="component" value="Unassembled WGS sequence"/>
</dbReference>
<dbReference type="InterPro" id="IPR011050">
    <property type="entry name" value="Pectin_lyase_fold/virulence"/>
</dbReference>
<dbReference type="EMBL" id="LSZQ01000035">
    <property type="protein sequence ID" value="KXU36275.1"/>
    <property type="molecule type" value="Genomic_DNA"/>
</dbReference>
<evidence type="ECO:0000313" key="2">
    <source>
        <dbReference type="EMBL" id="KXU36275.1"/>
    </source>
</evidence>
<reference evidence="3" key="1">
    <citation type="submission" date="2016-02" db="EMBL/GenBank/DDBJ databases">
        <authorList>
            <person name="Sanders J.G."/>
            <person name="Lin J.Y."/>
            <person name="Wertz J.T."/>
            <person name="Russell J.A."/>
            <person name="Moreau C.S."/>
            <person name="Powell S."/>
        </authorList>
    </citation>
    <scope>NUCLEOTIDE SEQUENCE [LARGE SCALE GENOMIC DNA]</scope>
    <source>
        <strain evidence="3">CAG34</strain>
    </source>
</reference>
<dbReference type="SUPFAM" id="SSF51126">
    <property type="entry name" value="Pectin lyase-like"/>
    <property type="match status" value="1"/>
</dbReference>
<keyword evidence="3" id="KW-1185">Reference proteome</keyword>
<name>A0A139SNV5_9BACT</name>
<evidence type="ECO:0008006" key="4">
    <source>
        <dbReference type="Google" id="ProtNLM"/>
    </source>
</evidence>
<proteinExistence type="predicted"/>
<dbReference type="AlphaFoldDB" id="A0A139SNV5"/>